<evidence type="ECO:0000313" key="4">
    <source>
        <dbReference type="Proteomes" id="UP001519460"/>
    </source>
</evidence>
<dbReference type="EMBL" id="JACVVK020000008">
    <property type="protein sequence ID" value="KAK7506041.1"/>
    <property type="molecule type" value="Genomic_DNA"/>
</dbReference>
<evidence type="ECO:0000256" key="2">
    <source>
        <dbReference type="SAM" id="MobiDB-lite"/>
    </source>
</evidence>
<feature type="region of interest" description="Disordered" evidence="2">
    <location>
        <begin position="100"/>
        <end position="147"/>
    </location>
</feature>
<accession>A0ABD0M3Z6</accession>
<feature type="coiled-coil region" evidence="1">
    <location>
        <begin position="30"/>
        <end position="89"/>
    </location>
</feature>
<sequence>MNGINIEESGDVDSRLQEVYSELQASHKKESTLEKQLAEKDERVQRLEQELRSMKKRHLDEMRNASQTISGLKAEVEAKSNNIAFLTTELHRLKVKQKMDHSAISAGGGTSQQQQQPVIADPGPSIVRRAHPQYGHLPAPPRDMLTNSTRMRHRGAHTVASPSVRRGVGFGIIASSSATNTSGEGEMMARSLRVTSASARSSGSESPDISPFVHRDVDKSVPVVEVKKPAPLLPSLRQNRAVRLMCTRWSSPREVAMGSVGADPPHQRSPRLLLIKWVMQTGIGLQNLTVQNTIRDVEHWQGLLLSMKEQCLSVKGMGLRIVCTLHLLCPPQVAGTPVKITSMSLRAIMD</sequence>
<dbReference type="AlphaFoldDB" id="A0ABD0M3Z6"/>
<comment type="caution">
    <text evidence="3">The sequence shown here is derived from an EMBL/GenBank/DDBJ whole genome shotgun (WGS) entry which is preliminary data.</text>
</comment>
<evidence type="ECO:0000256" key="1">
    <source>
        <dbReference type="SAM" id="Coils"/>
    </source>
</evidence>
<keyword evidence="4" id="KW-1185">Reference proteome</keyword>
<name>A0ABD0M3Z6_9CAEN</name>
<organism evidence="3 4">
    <name type="scientific">Batillaria attramentaria</name>
    <dbReference type="NCBI Taxonomy" id="370345"/>
    <lineage>
        <taxon>Eukaryota</taxon>
        <taxon>Metazoa</taxon>
        <taxon>Spiralia</taxon>
        <taxon>Lophotrochozoa</taxon>
        <taxon>Mollusca</taxon>
        <taxon>Gastropoda</taxon>
        <taxon>Caenogastropoda</taxon>
        <taxon>Sorbeoconcha</taxon>
        <taxon>Cerithioidea</taxon>
        <taxon>Batillariidae</taxon>
        <taxon>Batillaria</taxon>
    </lineage>
</organism>
<keyword evidence="1" id="KW-0175">Coiled coil</keyword>
<gene>
    <name evidence="3" type="ORF">BaRGS_00002763</name>
</gene>
<evidence type="ECO:0000313" key="3">
    <source>
        <dbReference type="EMBL" id="KAK7506041.1"/>
    </source>
</evidence>
<reference evidence="3 4" key="1">
    <citation type="journal article" date="2023" name="Sci. Data">
        <title>Genome assembly of the Korean intertidal mud-creeper Batillaria attramentaria.</title>
        <authorList>
            <person name="Patra A.K."/>
            <person name="Ho P.T."/>
            <person name="Jun S."/>
            <person name="Lee S.J."/>
            <person name="Kim Y."/>
            <person name="Won Y.J."/>
        </authorList>
    </citation>
    <scope>NUCLEOTIDE SEQUENCE [LARGE SCALE GENOMIC DNA]</scope>
    <source>
        <strain evidence="3">Wonlab-2016</strain>
    </source>
</reference>
<proteinExistence type="predicted"/>
<dbReference type="Proteomes" id="UP001519460">
    <property type="component" value="Unassembled WGS sequence"/>
</dbReference>
<protein>
    <submittedName>
        <fullName evidence="3">Uncharacterized protein</fullName>
    </submittedName>
</protein>